<dbReference type="Proteomes" id="UP000078397">
    <property type="component" value="Unassembled WGS sequence"/>
</dbReference>
<dbReference type="SUPFAM" id="SSF53067">
    <property type="entry name" value="Actin-like ATPase domain"/>
    <property type="match status" value="1"/>
</dbReference>
<reference evidence="2 3" key="1">
    <citation type="journal article" date="2016" name="PLoS Pathog.">
        <title>Biosynthesis of antibiotic leucinostatins in bio-control fungus Purpureocillium lilacinum and their inhibition on phytophthora revealed by genome mining.</title>
        <authorList>
            <person name="Wang G."/>
            <person name="Liu Z."/>
            <person name="Lin R."/>
            <person name="Li E."/>
            <person name="Mao Z."/>
            <person name="Ling J."/>
            <person name="Yang Y."/>
            <person name="Yin W.B."/>
            <person name="Xie B."/>
        </authorList>
    </citation>
    <scope>NUCLEOTIDE SEQUENCE [LARGE SCALE GENOMIC DNA]</scope>
    <source>
        <strain evidence="2">170</strain>
    </source>
</reference>
<comment type="caution">
    <text evidence="2">The sequence shown here is derived from an EMBL/GenBank/DDBJ whole genome shotgun (WGS) entry which is preliminary data.</text>
</comment>
<dbReference type="RefSeq" id="XP_022284785.1">
    <property type="nucleotide sequence ID" value="XM_022430212.1"/>
</dbReference>
<sequence length="273" mass="29752">MEPTHSEGNIESQSTNDRRPRRSARTRSSVRDVWVGIDFGTSSVRAAFTDGGQPSEQIPMGETHDVSGGLVTSYRFPTAVWFKGPAEFELLGHQKASDFSNIASGVKQSLDANMCQEGGQGQRFMALCEKYGVDKTAIVCALFKNTLECITMCLDASPGGRRNMARARVNITVPVVWSVNKRGQEIQDEMERIAVRAGFPEDKIYFDTEPGSVLAYLAQKYGCSKRRRRVFLIDVGAGTVDVAGAEVDDARVLLVSDPQGCSGGMADGWLALQ</sequence>
<protein>
    <submittedName>
        <fullName evidence="2">Uncharacterized protein</fullName>
    </submittedName>
</protein>
<dbReference type="EMBL" id="LSBJ02000033">
    <property type="protein sequence ID" value="OWT42240.1"/>
    <property type="molecule type" value="Genomic_DNA"/>
</dbReference>
<evidence type="ECO:0000313" key="2">
    <source>
        <dbReference type="EMBL" id="OWT42240.1"/>
    </source>
</evidence>
<keyword evidence="3" id="KW-1185">Reference proteome</keyword>
<dbReference type="AlphaFoldDB" id="A0A219AN20"/>
<dbReference type="InterPro" id="IPR043129">
    <property type="entry name" value="ATPase_NBD"/>
</dbReference>
<dbReference type="Gene3D" id="3.30.420.40">
    <property type="match status" value="2"/>
</dbReference>
<evidence type="ECO:0000256" key="1">
    <source>
        <dbReference type="SAM" id="MobiDB-lite"/>
    </source>
</evidence>
<dbReference type="GeneID" id="28854139"/>
<dbReference type="KEGG" id="pchm:VFPPC_18628"/>
<dbReference type="OrthoDB" id="5151014at2759"/>
<evidence type="ECO:0000313" key="3">
    <source>
        <dbReference type="Proteomes" id="UP000078397"/>
    </source>
</evidence>
<feature type="region of interest" description="Disordered" evidence="1">
    <location>
        <begin position="1"/>
        <end position="27"/>
    </location>
</feature>
<accession>A0A219AN20</accession>
<feature type="compositionally biased region" description="Polar residues" evidence="1">
    <location>
        <begin position="1"/>
        <end position="15"/>
    </location>
</feature>
<name>A0A219AN20_METCM</name>
<proteinExistence type="predicted"/>
<organism evidence="2 3">
    <name type="scientific">Pochonia chlamydosporia 170</name>
    <dbReference type="NCBI Taxonomy" id="1380566"/>
    <lineage>
        <taxon>Eukaryota</taxon>
        <taxon>Fungi</taxon>
        <taxon>Dikarya</taxon>
        <taxon>Ascomycota</taxon>
        <taxon>Pezizomycotina</taxon>
        <taxon>Sordariomycetes</taxon>
        <taxon>Hypocreomycetidae</taxon>
        <taxon>Hypocreales</taxon>
        <taxon>Clavicipitaceae</taxon>
        <taxon>Pochonia</taxon>
    </lineage>
</organism>
<gene>
    <name evidence="2" type="ORF">VFPPC_18628</name>
</gene>